<dbReference type="PANTHER" id="PTHR23502">
    <property type="entry name" value="MAJOR FACILITATOR SUPERFAMILY"/>
    <property type="match status" value="1"/>
</dbReference>
<feature type="transmembrane region" description="Helical" evidence="7">
    <location>
        <begin position="325"/>
        <end position="345"/>
    </location>
</feature>
<evidence type="ECO:0000259" key="8">
    <source>
        <dbReference type="PROSITE" id="PS50850"/>
    </source>
</evidence>
<proteinExistence type="inferred from homology"/>
<keyword evidence="5 7" id="KW-0472">Membrane</keyword>
<evidence type="ECO:0000256" key="4">
    <source>
        <dbReference type="ARBA" id="ARBA00022989"/>
    </source>
</evidence>
<feature type="transmembrane region" description="Helical" evidence="7">
    <location>
        <begin position="209"/>
        <end position="228"/>
    </location>
</feature>
<dbReference type="InterPro" id="IPR020846">
    <property type="entry name" value="MFS_dom"/>
</dbReference>
<dbReference type="InterPro" id="IPR011701">
    <property type="entry name" value="MFS"/>
</dbReference>
<comment type="caution">
    <text evidence="9">The sequence shown here is derived from an EMBL/GenBank/DDBJ whole genome shotgun (WGS) entry which is preliminary data.</text>
</comment>
<dbReference type="Proteomes" id="UP001492380">
    <property type="component" value="Unassembled WGS sequence"/>
</dbReference>
<dbReference type="SUPFAM" id="SSF103473">
    <property type="entry name" value="MFS general substrate transporter"/>
    <property type="match status" value="1"/>
</dbReference>
<feature type="compositionally biased region" description="Acidic residues" evidence="6">
    <location>
        <begin position="1"/>
        <end position="12"/>
    </location>
</feature>
<keyword evidence="3 7" id="KW-0812">Transmembrane</keyword>
<feature type="transmembrane region" description="Helical" evidence="7">
    <location>
        <begin position="168"/>
        <end position="189"/>
    </location>
</feature>
<accession>A0ABR1YQM0</accession>
<dbReference type="PANTHER" id="PTHR23502:SF68">
    <property type="entry name" value="MULTIDRUG TRANSPORTER, PUTATIVE (AFU_ORTHOLOGUE AFUA_3G01120)-RELATED"/>
    <property type="match status" value="1"/>
</dbReference>
<sequence>MLSSVSEDEPQEELPPTYQNAVASSPSSAQKADVGDWKHNPATEAQPTSQERTGDLAILPSDSPARDQGEGGELTSENANPPTRQATESNQERNTNHDSWQSARSHNSVHTEPSTSTFAEKSTKDLESGVIEPIHETETSANDKDPFVVDWEPNDSENPQNWPDKRKWSVIGMISFMTFLTPLASSMFAPGVPDVMKEFGNTSNTMATFVVSVFVLGFAAGPPVVAPLSEMYGRNPVYHATNIGFTIFNILCARADSMGALVAYRFCAGVAGVGSVTNGGGSISDMMPPERRGAAMAIWAMGPLIGPTIGPIAGGYLIEAKGWRWVFWIITIASGIATVVAYFVLRETYPPLLLERRAECLRKATADPRHTSALATNQTTKQLWRSTSIRPARMAIISPVLGFMCVYTALTYGILYILFTTFTFVFEGQYGFSTSSAGLSYIGSGLGSLLGLAAVGKASDGILKRKMAAGVAIRPEDRLDLRITVPASLLLPAGLFIYGWSADKKTHWIVPMFGTAVASMGMIVVFICIQTYLVDAFTRYAASANAANTVLRCILGALLPLCGLDMYDAMGLGWGNTLLGFLALALAPVLWWFYGWGEKVRTDKRFQREW</sequence>
<evidence type="ECO:0000256" key="3">
    <source>
        <dbReference type="ARBA" id="ARBA00022692"/>
    </source>
</evidence>
<evidence type="ECO:0000256" key="6">
    <source>
        <dbReference type="SAM" id="MobiDB-lite"/>
    </source>
</evidence>
<feature type="transmembrane region" description="Helical" evidence="7">
    <location>
        <begin position="439"/>
        <end position="458"/>
    </location>
</feature>
<dbReference type="EMBL" id="JBBWRZ010000005">
    <property type="protein sequence ID" value="KAK8235511.1"/>
    <property type="molecule type" value="Genomic_DNA"/>
</dbReference>
<feature type="compositionally biased region" description="Polar residues" evidence="6">
    <location>
        <begin position="75"/>
        <end position="89"/>
    </location>
</feature>
<evidence type="ECO:0000313" key="10">
    <source>
        <dbReference type="Proteomes" id="UP001492380"/>
    </source>
</evidence>
<feature type="compositionally biased region" description="Polar residues" evidence="6">
    <location>
        <begin position="97"/>
        <end position="120"/>
    </location>
</feature>
<feature type="transmembrane region" description="Helical" evidence="7">
    <location>
        <begin position="294"/>
        <end position="313"/>
    </location>
</feature>
<feature type="transmembrane region" description="Helical" evidence="7">
    <location>
        <begin position="395"/>
        <end position="419"/>
    </location>
</feature>
<protein>
    <submittedName>
        <fullName evidence="9">Major facilitator superfamily domain-containing protein</fullName>
    </submittedName>
</protein>
<reference evidence="9 10" key="1">
    <citation type="submission" date="2024-04" db="EMBL/GenBank/DDBJ databases">
        <title>Phyllosticta paracitricarpa is synonymous to the EU quarantine fungus P. citricarpa based on phylogenomic analyses.</title>
        <authorList>
            <consortium name="Lawrence Berkeley National Laboratory"/>
            <person name="Van Ingen-Buijs V.A."/>
            <person name="Van Westerhoven A.C."/>
            <person name="Haridas S."/>
            <person name="Skiadas P."/>
            <person name="Martin F."/>
            <person name="Groenewald J.Z."/>
            <person name="Crous P.W."/>
            <person name="Seidl M.F."/>
        </authorList>
    </citation>
    <scope>NUCLEOTIDE SEQUENCE [LARGE SCALE GENOMIC DNA]</scope>
    <source>
        <strain evidence="9 10">CBS 123374</strain>
    </source>
</reference>
<dbReference type="CDD" id="cd17323">
    <property type="entry name" value="MFS_Tpo1_MDR_like"/>
    <property type="match status" value="1"/>
</dbReference>
<evidence type="ECO:0000256" key="1">
    <source>
        <dbReference type="ARBA" id="ARBA00004141"/>
    </source>
</evidence>
<feature type="transmembrane region" description="Helical" evidence="7">
    <location>
        <begin position="573"/>
        <end position="594"/>
    </location>
</feature>
<dbReference type="InterPro" id="IPR036259">
    <property type="entry name" value="MFS_trans_sf"/>
</dbReference>
<feature type="compositionally biased region" description="Polar residues" evidence="6">
    <location>
        <begin position="17"/>
        <end position="30"/>
    </location>
</feature>
<dbReference type="Pfam" id="PF07690">
    <property type="entry name" value="MFS_1"/>
    <property type="match status" value="1"/>
</dbReference>
<feature type="compositionally biased region" description="Basic and acidic residues" evidence="6">
    <location>
        <begin position="121"/>
        <end position="147"/>
    </location>
</feature>
<dbReference type="PROSITE" id="PS50850">
    <property type="entry name" value="MFS"/>
    <property type="match status" value="1"/>
</dbReference>
<organism evidence="9 10">
    <name type="scientific">Phyllosticta capitalensis</name>
    <dbReference type="NCBI Taxonomy" id="121624"/>
    <lineage>
        <taxon>Eukaryota</taxon>
        <taxon>Fungi</taxon>
        <taxon>Dikarya</taxon>
        <taxon>Ascomycota</taxon>
        <taxon>Pezizomycotina</taxon>
        <taxon>Dothideomycetes</taxon>
        <taxon>Dothideomycetes incertae sedis</taxon>
        <taxon>Botryosphaeriales</taxon>
        <taxon>Phyllostictaceae</taxon>
        <taxon>Phyllosticta</taxon>
    </lineage>
</organism>
<feature type="domain" description="Major facilitator superfamily (MFS) profile" evidence="8">
    <location>
        <begin position="170"/>
        <end position="600"/>
    </location>
</feature>
<feature type="transmembrane region" description="Helical" evidence="7">
    <location>
        <begin position="546"/>
        <end position="567"/>
    </location>
</feature>
<evidence type="ECO:0000256" key="5">
    <source>
        <dbReference type="ARBA" id="ARBA00023136"/>
    </source>
</evidence>
<feature type="region of interest" description="Disordered" evidence="6">
    <location>
        <begin position="1"/>
        <end position="163"/>
    </location>
</feature>
<evidence type="ECO:0000256" key="2">
    <source>
        <dbReference type="ARBA" id="ARBA00008335"/>
    </source>
</evidence>
<evidence type="ECO:0000313" key="9">
    <source>
        <dbReference type="EMBL" id="KAK8235511.1"/>
    </source>
</evidence>
<keyword evidence="4 7" id="KW-1133">Transmembrane helix</keyword>
<comment type="similarity">
    <text evidence="2">Belongs to the major facilitator superfamily.</text>
</comment>
<dbReference type="Gene3D" id="1.20.1250.20">
    <property type="entry name" value="MFS general substrate transporter like domains"/>
    <property type="match status" value="1"/>
</dbReference>
<keyword evidence="10" id="KW-1185">Reference proteome</keyword>
<feature type="transmembrane region" description="Helical" evidence="7">
    <location>
        <begin position="512"/>
        <end position="534"/>
    </location>
</feature>
<feature type="transmembrane region" description="Helical" evidence="7">
    <location>
        <begin position="479"/>
        <end position="500"/>
    </location>
</feature>
<name>A0ABR1YQM0_9PEZI</name>
<comment type="subcellular location">
    <subcellularLocation>
        <location evidence="1">Membrane</location>
        <topology evidence="1">Multi-pass membrane protein</topology>
    </subcellularLocation>
</comment>
<evidence type="ECO:0000256" key="7">
    <source>
        <dbReference type="SAM" id="Phobius"/>
    </source>
</evidence>
<gene>
    <name evidence="9" type="ORF">HDK90DRAFT_414281</name>
</gene>